<organism evidence="1 2">
    <name type="scientific">Engystomops pustulosus</name>
    <name type="common">Tungara frog</name>
    <name type="synonym">Physalaemus pustulosus</name>
    <dbReference type="NCBI Taxonomy" id="76066"/>
    <lineage>
        <taxon>Eukaryota</taxon>
        <taxon>Metazoa</taxon>
        <taxon>Chordata</taxon>
        <taxon>Craniata</taxon>
        <taxon>Vertebrata</taxon>
        <taxon>Euteleostomi</taxon>
        <taxon>Amphibia</taxon>
        <taxon>Batrachia</taxon>
        <taxon>Anura</taxon>
        <taxon>Neobatrachia</taxon>
        <taxon>Hyloidea</taxon>
        <taxon>Leptodactylidae</taxon>
        <taxon>Leiuperinae</taxon>
        <taxon>Engystomops</taxon>
    </lineage>
</organism>
<dbReference type="EMBL" id="WNYA01000003">
    <property type="protein sequence ID" value="KAG8583181.1"/>
    <property type="molecule type" value="Genomic_DNA"/>
</dbReference>
<proteinExistence type="predicted"/>
<evidence type="ECO:0000313" key="2">
    <source>
        <dbReference type="Proteomes" id="UP000824782"/>
    </source>
</evidence>
<protein>
    <submittedName>
        <fullName evidence="1">Uncharacterized protein</fullName>
    </submittedName>
</protein>
<dbReference type="AlphaFoldDB" id="A0AAV7CEG8"/>
<reference evidence="1" key="1">
    <citation type="thesis" date="2020" institute="ProQuest LLC" country="789 East Eisenhower Parkway, Ann Arbor, MI, USA">
        <title>Comparative Genomics and Chromosome Evolution.</title>
        <authorList>
            <person name="Mudd A.B."/>
        </authorList>
    </citation>
    <scope>NUCLEOTIDE SEQUENCE</scope>
    <source>
        <strain evidence="1">237g6f4</strain>
        <tissue evidence="1">Blood</tissue>
    </source>
</reference>
<evidence type="ECO:0000313" key="1">
    <source>
        <dbReference type="EMBL" id="KAG8583181.1"/>
    </source>
</evidence>
<keyword evidence="2" id="KW-1185">Reference proteome</keyword>
<sequence length="89" mass="9726">MPRETLELLACDSDKTKLVGPWHFTDKDTLLYCDQDGDGTKPASAGHSRHFLDVVPTGQYRSEKCDCLAESGVGSGSSSTMHNIYIYIG</sequence>
<gene>
    <name evidence="1" type="ORF">GDO81_008308</name>
</gene>
<name>A0AAV7CEG8_ENGPU</name>
<comment type="caution">
    <text evidence="1">The sequence shown here is derived from an EMBL/GenBank/DDBJ whole genome shotgun (WGS) entry which is preliminary data.</text>
</comment>
<accession>A0AAV7CEG8</accession>
<dbReference type="Proteomes" id="UP000824782">
    <property type="component" value="Unassembled WGS sequence"/>
</dbReference>